<keyword evidence="3" id="KW-1185">Reference proteome</keyword>
<dbReference type="AlphaFoldDB" id="A0AAJ0E4B5"/>
<dbReference type="Proteomes" id="UP001240678">
    <property type="component" value="Unassembled WGS sequence"/>
</dbReference>
<feature type="region of interest" description="Disordered" evidence="1">
    <location>
        <begin position="31"/>
        <end position="60"/>
    </location>
</feature>
<name>A0AAJ0E4B5_9PEZI</name>
<evidence type="ECO:0000256" key="1">
    <source>
        <dbReference type="SAM" id="MobiDB-lite"/>
    </source>
</evidence>
<dbReference type="RefSeq" id="XP_060316478.1">
    <property type="nucleotide sequence ID" value="XM_060452520.1"/>
</dbReference>
<accession>A0AAJ0E4B5</accession>
<sequence length="60" mass="6780">MTVARNKTTSVCTFVSLQDIVVGVRRVRSDGPWSNQLTSNPSSRYKKRQGPRVRFPPFLG</sequence>
<dbReference type="EMBL" id="MOOE01000004">
    <property type="protein sequence ID" value="KAK1532355.1"/>
    <property type="molecule type" value="Genomic_DNA"/>
</dbReference>
<gene>
    <name evidence="2" type="ORF">CCOS01_04338</name>
</gene>
<evidence type="ECO:0000313" key="3">
    <source>
        <dbReference type="Proteomes" id="UP001240678"/>
    </source>
</evidence>
<organism evidence="2 3">
    <name type="scientific">Colletotrichum costaricense</name>
    <dbReference type="NCBI Taxonomy" id="1209916"/>
    <lineage>
        <taxon>Eukaryota</taxon>
        <taxon>Fungi</taxon>
        <taxon>Dikarya</taxon>
        <taxon>Ascomycota</taxon>
        <taxon>Pezizomycotina</taxon>
        <taxon>Sordariomycetes</taxon>
        <taxon>Hypocreomycetidae</taxon>
        <taxon>Glomerellales</taxon>
        <taxon>Glomerellaceae</taxon>
        <taxon>Colletotrichum</taxon>
        <taxon>Colletotrichum acutatum species complex</taxon>
    </lineage>
</organism>
<feature type="compositionally biased region" description="Polar residues" evidence="1">
    <location>
        <begin position="32"/>
        <end position="43"/>
    </location>
</feature>
<evidence type="ECO:0000313" key="2">
    <source>
        <dbReference type="EMBL" id="KAK1532355.1"/>
    </source>
</evidence>
<protein>
    <submittedName>
        <fullName evidence="2">Uncharacterized protein</fullName>
    </submittedName>
</protein>
<comment type="caution">
    <text evidence="2">The sequence shown here is derived from an EMBL/GenBank/DDBJ whole genome shotgun (WGS) entry which is preliminary data.</text>
</comment>
<dbReference type="GeneID" id="85336067"/>
<reference evidence="2 3" key="1">
    <citation type="submission" date="2016-10" db="EMBL/GenBank/DDBJ databases">
        <title>The genome sequence of Colletotrichum fioriniae PJ7.</title>
        <authorList>
            <person name="Baroncelli R."/>
        </authorList>
    </citation>
    <scope>NUCLEOTIDE SEQUENCE [LARGE SCALE GENOMIC DNA]</scope>
    <source>
        <strain evidence="2 3">IMI 309622</strain>
    </source>
</reference>
<proteinExistence type="predicted"/>